<dbReference type="AlphaFoldDB" id="A0A182J4R0"/>
<keyword evidence="2" id="KW-1015">Disulfide bond</keyword>
<dbReference type="InterPro" id="IPR051170">
    <property type="entry name" value="Neural/epithelial_adhesion"/>
</dbReference>
<name>A0A182J4R0_ANOAO</name>
<dbReference type="InterPro" id="IPR013098">
    <property type="entry name" value="Ig_I-set"/>
</dbReference>
<evidence type="ECO:0000313" key="6">
    <source>
        <dbReference type="EnsemblMetazoa" id="AATE011319-PA.1"/>
    </source>
</evidence>
<keyword evidence="1" id="KW-0677">Repeat</keyword>
<dbReference type="Pfam" id="PF07679">
    <property type="entry name" value="I-set"/>
    <property type="match status" value="1"/>
</dbReference>
<evidence type="ECO:0000256" key="4">
    <source>
        <dbReference type="SAM" id="MobiDB-lite"/>
    </source>
</evidence>
<dbReference type="VEuPathDB" id="VectorBase:AATE011319"/>
<dbReference type="PANTHER" id="PTHR12231:SF87">
    <property type="entry name" value="DPR-INTERACTING PROTEIN BETA, ISOFORM C"/>
    <property type="match status" value="1"/>
</dbReference>
<evidence type="ECO:0000256" key="3">
    <source>
        <dbReference type="ARBA" id="ARBA00023319"/>
    </source>
</evidence>
<keyword evidence="3" id="KW-0393">Immunoglobulin domain</keyword>
<sequence length="238" mass="26244">MVRDRRPNQLSAFEPDFVYPLENVTVAKGRDATFTCVVNNLGGYRVSGEATPARVAWIKADAKAILAIHEHVITNNGRLSVTHNDYNTWTLVIRNVKMEDRGVYMCQVNTDPMKMQVSTARRKFSVTNSRPDDATEMKPSPPIPVPVLAPKTAFLEVVIPPDIIYEETSGDMMVPEGGSAKLICKARGYPKPKIVWRREDGREIIARNGTHGKMKGTSIQATTSAAGIAAVCYPISLM</sequence>
<evidence type="ECO:0000256" key="1">
    <source>
        <dbReference type="ARBA" id="ARBA00022737"/>
    </source>
</evidence>
<dbReference type="InterPro" id="IPR013783">
    <property type="entry name" value="Ig-like_fold"/>
</dbReference>
<dbReference type="InterPro" id="IPR036179">
    <property type="entry name" value="Ig-like_dom_sf"/>
</dbReference>
<reference evidence="6" key="1">
    <citation type="submission" date="2022-08" db="UniProtKB">
        <authorList>
            <consortium name="EnsemblMetazoa"/>
        </authorList>
    </citation>
    <scope>IDENTIFICATION</scope>
    <source>
        <strain evidence="6">EBRO</strain>
    </source>
</reference>
<dbReference type="PROSITE" id="PS50835">
    <property type="entry name" value="IG_LIKE"/>
    <property type="match status" value="2"/>
</dbReference>
<dbReference type="EnsemblMetazoa" id="AATE011319-RA">
    <property type="protein sequence ID" value="AATE011319-PA.1"/>
    <property type="gene ID" value="AATE011319"/>
</dbReference>
<feature type="region of interest" description="Disordered" evidence="4">
    <location>
        <begin position="119"/>
        <end position="142"/>
    </location>
</feature>
<dbReference type="STRING" id="41427.A0A182J4R0"/>
<organism evidence="6">
    <name type="scientific">Anopheles atroparvus</name>
    <name type="common">European mosquito</name>
    <dbReference type="NCBI Taxonomy" id="41427"/>
    <lineage>
        <taxon>Eukaryota</taxon>
        <taxon>Metazoa</taxon>
        <taxon>Ecdysozoa</taxon>
        <taxon>Arthropoda</taxon>
        <taxon>Hexapoda</taxon>
        <taxon>Insecta</taxon>
        <taxon>Pterygota</taxon>
        <taxon>Neoptera</taxon>
        <taxon>Endopterygota</taxon>
        <taxon>Diptera</taxon>
        <taxon>Nematocera</taxon>
        <taxon>Culicoidea</taxon>
        <taxon>Culicidae</taxon>
        <taxon>Anophelinae</taxon>
        <taxon>Anopheles</taxon>
    </lineage>
</organism>
<evidence type="ECO:0000259" key="5">
    <source>
        <dbReference type="PROSITE" id="PS50835"/>
    </source>
</evidence>
<evidence type="ECO:0000256" key="2">
    <source>
        <dbReference type="ARBA" id="ARBA00023157"/>
    </source>
</evidence>
<dbReference type="SUPFAM" id="SSF48726">
    <property type="entry name" value="Immunoglobulin"/>
    <property type="match status" value="1"/>
</dbReference>
<dbReference type="PANTHER" id="PTHR12231">
    <property type="entry name" value="CTX-RELATED TYPE I TRANSMEMBRANE PROTEIN"/>
    <property type="match status" value="1"/>
</dbReference>
<dbReference type="InterPro" id="IPR007110">
    <property type="entry name" value="Ig-like_dom"/>
</dbReference>
<dbReference type="Pfam" id="PF13927">
    <property type="entry name" value="Ig_3"/>
    <property type="match status" value="1"/>
</dbReference>
<protein>
    <recommendedName>
        <fullName evidence="5">Ig-like domain-containing protein</fullName>
    </recommendedName>
</protein>
<dbReference type="InterPro" id="IPR003599">
    <property type="entry name" value="Ig_sub"/>
</dbReference>
<accession>A0A182J4R0</accession>
<feature type="domain" description="Ig-like" evidence="5">
    <location>
        <begin position="15"/>
        <end position="125"/>
    </location>
</feature>
<proteinExistence type="predicted"/>
<dbReference type="GO" id="GO:0043005">
    <property type="term" value="C:neuron projection"/>
    <property type="evidence" value="ECO:0007669"/>
    <property type="project" value="TreeGrafter"/>
</dbReference>
<dbReference type="SMART" id="SM00409">
    <property type="entry name" value="IG"/>
    <property type="match status" value="1"/>
</dbReference>
<dbReference type="Gene3D" id="2.60.40.10">
    <property type="entry name" value="Immunoglobulins"/>
    <property type="match status" value="2"/>
</dbReference>
<feature type="domain" description="Ig-like" evidence="5">
    <location>
        <begin position="161"/>
        <end position="199"/>
    </location>
</feature>